<dbReference type="SUPFAM" id="SSF52833">
    <property type="entry name" value="Thioredoxin-like"/>
    <property type="match status" value="1"/>
</dbReference>
<dbReference type="Pfam" id="PF13409">
    <property type="entry name" value="GST_N_2"/>
    <property type="match status" value="1"/>
</dbReference>
<evidence type="ECO:0000256" key="1">
    <source>
        <dbReference type="ARBA" id="ARBA00012436"/>
    </source>
</evidence>
<comment type="catalytic activity">
    <reaction evidence="6">
        <text>L-dehydroascorbate + 2 glutathione = glutathione disulfide + L-ascorbate</text>
        <dbReference type="Rhea" id="RHEA:24424"/>
        <dbReference type="ChEBI" id="CHEBI:38290"/>
        <dbReference type="ChEBI" id="CHEBI:57925"/>
        <dbReference type="ChEBI" id="CHEBI:58297"/>
        <dbReference type="ChEBI" id="CHEBI:58539"/>
        <dbReference type="EC" id="1.8.5.1"/>
    </reaction>
</comment>
<dbReference type="Gene3D" id="3.40.30.10">
    <property type="entry name" value="Glutaredoxin"/>
    <property type="match status" value="1"/>
</dbReference>
<accession>A0A9D4TZU3</accession>
<dbReference type="Proteomes" id="UP001055712">
    <property type="component" value="Unassembled WGS sequence"/>
</dbReference>
<evidence type="ECO:0000313" key="8">
    <source>
        <dbReference type="EMBL" id="KAI3438883.1"/>
    </source>
</evidence>
<reference evidence="8" key="1">
    <citation type="journal article" date="2019" name="Plant J.">
        <title>Chlorella vulgaris genome assembly and annotation reveals the molecular basis for metabolic acclimation to high light conditions.</title>
        <authorList>
            <person name="Cecchin M."/>
            <person name="Marcolungo L."/>
            <person name="Rossato M."/>
            <person name="Girolomoni L."/>
            <person name="Cosentino E."/>
            <person name="Cuine S."/>
            <person name="Li-Beisson Y."/>
            <person name="Delledonne M."/>
            <person name="Ballottari M."/>
        </authorList>
    </citation>
    <scope>NUCLEOTIDE SEQUENCE</scope>
    <source>
        <strain evidence="8">211/11P</strain>
    </source>
</reference>
<keyword evidence="9" id="KW-1185">Reference proteome</keyword>
<evidence type="ECO:0000256" key="4">
    <source>
        <dbReference type="ARBA" id="ARBA00023002"/>
    </source>
</evidence>
<dbReference type="EC" id="1.8.5.1" evidence="1"/>
<evidence type="ECO:0000259" key="7">
    <source>
        <dbReference type="PROSITE" id="PS50404"/>
    </source>
</evidence>
<dbReference type="PANTHER" id="PTHR44420:SF2">
    <property type="entry name" value="GLUTATHIONE S-TRANSFERASE DHAR2-RELATED"/>
    <property type="match status" value="1"/>
</dbReference>
<protein>
    <recommendedName>
        <fullName evidence="1">glutathione dehydrogenase (ascorbate)</fullName>
        <ecNumber evidence="1">1.8.5.1</ecNumber>
    </recommendedName>
</protein>
<dbReference type="InterPro" id="IPR036282">
    <property type="entry name" value="Glutathione-S-Trfase_C_sf"/>
</dbReference>
<evidence type="ECO:0000256" key="3">
    <source>
        <dbReference type="ARBA" id="ARBA00022679"/>
    </source>
</evidence>
<evidence type="ECO:0000256" key="2">
    <source>
        <dbReference type="ARBA" id="ARBA00022575"/>
    </source>
</evidence>
<dbReference type="GO" id="GO:0045174">
    <property type="term" value="F:glutathione dehydrogenase (ascorbate) activity"/>
    <property type="evidence" value="ECO:0007669"/>
    <property type="project" value="UniProtKB-EC"/>
</dbReference>
<name>A0A9D4TZU3_CHLVU</name>
<comment type="caution">
    <text evidence="8">The sequence shown here is derived from an EMBL/GenBank/DDBJ whole genome shotgun (WGS) entry which is preliminary data.</text>
</comment>
<dbReference type="EMBL" id="SIDB01000001">
    <property type="protein sequence ID" value="KAI3438883.1"/>
    <property type="molecule type" value="Genomic_DNA"/>
</dbReference>
<dbReference type="InterPro" id="IPR044627">
    <property type="entry name" value="DHAR1/2/3/4"/>
</dbReference>
<dbReference type="SUPFAM" id="SSF47616">
    <property type="entry name" value="GST C-terminal domain-like"/>
    <property type="match status" value="1"/>
</dbReference>
<evidence type="ECO:0000313" key="9">
    <source>
        <dbReference type="Proteomes" id="UP001055712"/>
    </source>
</evidence>
<dbReference type="SFLD" id="SFLDS00019">
    <property type="entry name" value="Glutathione_Transferase_(cytos"/>
    <property type="match status" value="1"/>
</dbReference>
<dbReference type="PANTHER" id="PTHR44420">
    <property type="entry name" value="GLUTATHIONE S-TRANSFERASE DHAR2-RELATED"/>
    <property type="match status" value="1"/>
</dbReference>
<dbReference type="InterPro" id="IPR004045">
    <property type="entry name" value="Glutathione_S-Trfase_N"/>
</dbReference>
<feature type="domain" description="GST N-terminal" evidence="7">
    <location>
        <begin position="13"/>
        <end position="93"/>
    </location>
</feature>
<gene>
    <name evidence="8" type="ORF">D9Q98_001298</name>
</gene>
<dbReference type="OrthoDB" id="1935530at2759"/>
<proteinExistence type="inferred from homology"/>
<dbReference type="Gene3D" id="1.20.1050.10">
    <property type="match status" value="1"/>
</dbReference>
<reference evidence="8" key="2">
    <citation type="submission" date="2020-11" db="EMBL/GenBank/DDBJ databases">
        <authorList>
            <person name="Cecchin M."/>
            <person name="Marcolungo L."/>
            <person name="Rossato M."/>
            <person name="Girolomoni L."/>
            <person name="Cosentino E."/>
            <person name="Cuine S."/>
            <person name="Li-Beisson Y."/>
            <person name="Delledonne M."/>
            <person name="Ballottari M."/>
        </authorList>
    </citation>
    <scope>NUCLEOTIDE SEQUENCE</scope>
    <source>
        <strain evidence="8">211/11P</strain>
        <tissue evidence="8">Whole cell</tissue>
    </source>
</reference>
<dbReference type="InterPro" id="IPR040079">
    <property type="entry name" value="Glutathione_S-Trfase"/>
</dbReference>
<keyword evidence="3" id="KW-0808">Transferase</keyword>
<dbReference type="GO" id="GO:0016740">
    <property type="term" value="F:transferase activity"/>
    <property type="evidence" value="ECO:0007669"/>
    <property type="project" value="UniProtKB-KW"/>
</dbReference>
<keyword evidence="4" id="KW-0560">Oxidoreductase</keyword>
<sequence length="220" mass="24072">MAAASQPKYDIAVKGAGSKLGDCPFCHRALLTLVEKKVPYTTTLIDFDHKPQWLLDVNPAGSVPVMKDLETGEWIVDSGTIADHLEATHPDPPLGTLDTSPQIGLDVLPKFKNFITSNPEEAAAKEAELEACLRGLDAHLAASGPYIGGEAPCATDLAVMPRLYHMQVATKHFRDWDVPAELQALQKYMELFMVRDSWNLTHYSPELVVAGWAKHGATKI</sequence>
<dbReference type="AlphaFoldDB" id="A0A9D4TZU3"/>
<dbReference type="PROSITE" id="PS50404">
    <property type="entry name" value="GST_NTER"/>
    <property type="match status" value="1"/>
</dbReference>
<evidence type="ECO:0000256" key="5">
    <source>
        <dbReference type="ARBA" id="ARBA00024194"/>
    </source>
</evidence>
<organism evidence="8 9">
    <name type="scientific">Chlorella vulgaris</name>
    <name type="common">Green alga</name>
    <dbReference type="NCBI Taxonomy" id="3077"/>
    <lineage>
        <taxon>Eukaryota</taxon>
        <taxon>Viridiplantae</taxon>
        <taxon>Chlorophyta</taxon>
        <taxon>core chlorophytes</taxon>
        <taxon>Trebouxiophyceae</taxon>
        <taxon>Chlorellales</taxon>
        <taxon>Chlorellaceae</taxon>
        <taxon>Chlorella clade</taxon>
        <taxon>Chlorella</taxon>
    </lineage>
</organism>
<dbReference type="GO" id="GO:0033355">
    <property type="term" value="P:ascorbate glutathione cycle"/>
    <property type="evidence" value="ECO:0007669"/>
    <property type="project" value="InterPro"/>
</dbReference>
<dbReference type="InterPro" id="IPR036249">
    <property type="entry name" value="Thioredoxin-like_sf"/>
</dbReference>
<keyword evidence="2" id="KW-0216">Detoxification</keyword>
<dbReference type="CDD" id="cd00570">
    <property type="entry name" value="GST_N_family"/>
    <property type="match status" value="1"/>
</dbReference>
<evidence type="ECO:0000256" key="6">
    <source>
        <dbReference type="ARBA" id="ARBA00049544"/>
    </source>
</evidence>
<comment type="similarity">
    <text evidence="5">Belongs to the GST superfamily. DHAR family.</text>
</comment>